<dbReference type="RefSeq" id="WP_145344847.1">
    <property type="nucleotide sequence ID" value="NZ_SMLY01000054.1"/>
</dbReference>
<organism evidence="2 3">
    <name type="scientific">Roseibium hamelinense</name>
    <dbReference type="NCBI Taxonomy" id="150831"/>
    <lineage>
        <taxon>Bacteria</taxon>
        <taxon>Pseudomonadati</taxon>
        <taxon>Pseudomonadota</taxon>
        <taxon>Alphaproteobacteria</taxon>
        <taxon>Hyphomicrobiales</taxon>
        <taxon>Stappiaceae</taxon>
        <taxon>Roseibium</taxon>
    </lineage>
</organism>
<dbReference type="Proteomes" id="UP000320593">
    <property type="component" value="Unassembled WGS sequence"/>
</dbReference>
<comment type="caution">
    <text evidence="2">The sequence shown here is derived from an EMBL/GenBank/DDBJ whole genome shotgun (WGS) entry which is preliminary data.</text>
</comment>
<gene>
    <name evidence="2" type="ORF">JM93_03041</name>
</gene>
<dbReference type="InterPro" id="IPR054209">
    <property type="entry name" value="DUF6916"/>
</dbReference>
<evidence type="ECO:0000313" key="3">
    <source>
        <dbReference type="Proteomes" id="UP000320593"/>
    </source>
</evidence>
<proteinExistence type="predicted"/>
<dbReference type="Pfam" id="PF21880">
    <property type="entry name" value="DUF6916"/>
    <property type="match status" value="1"/>
</dbReference>
<sequence>MPDDDKTAPWEGDRDMAAVAADHFKDHVGTEFEIVSGQDAQSVVLVSVTENEDHARLPGHARMPFSVLFKGGPEFQDIAGLGSDMIRKEGFGSLGPLLVTRVLPPELGLKDAYLEVCFN</sequence>
<evidence type="ECO:0000313" key="2">
    <source>
        <dbReference type="EMBL" id="TWI84707.1"/>
    </source>
</evidence>
<name>A0A562STQ6_9HYPH</name>
<dbReference type="EMBL" id="VLLF01000007">
    <property type="protein sequence ID" value="TWI84707.1"/>
    <property type="molecule type" value="Genomic_DNA"/>
</dbReference>
<accession>A0A562STQ6</accession>
<evidence type="ECO:0000259" key="1">
    <source>
        <dbReference type="Pfam" id="PF21880"/>
    </source>
</evidence>
<dbReference type="AlphaFoldDB" id="A0A562STQ6"/>
<reference evidence="2 3" key="1">
    <citation type="submission" date="2019-07" db="EMBL/GenBank/DDBJ databases">
        <title>Genomic Encyclopedia of Archaeal and Bacterial Type Strains, Phase II (KMG-II): from individual species to whole genera.</title>
        <authorList>
            <person name="Goeker M."/>
        </authorList>
    </citation>
    <scope>NUCLEOTIDE SEQUENCE [LARGE SCALE GENOMIC DNA]</scope>
    <source>
        <strain evidence="2 3">ATCC BAA-252</strain>
    </source>
</reference>
<feature type="domain" description="DUF6916" evidence="1">
    <location>
        <begin position="20"/>
        <end position="100"/>
    </location>
</feature>
<protein>
    <recommendedName>
        <fullName evidence="1">DUF6916 domain-containing protein</fullName>
    </recommendedName>
</protein>
<keyword evidence="3" id="KW-1185">Reference proteome</keyword>